<name>A0A6C0D4Y5_9ZZZZ</name>
<organism evidence="1">
    <name type="scientific">viral metagenome</name>
    <dbReference type="NCBI Taxonomy" id="1070528"/>
    <lineage>
        <taxon>unclassified sequences</taxon>
        <taxon>metagenomes</taxon>
        <taxon>organismal metagenomes</taxon>
    </lineage>
</organism>
<protein>
    <submittedName>
        <fullName evidence="1">Uncharacterized protein</fullName>
    </submittedName>
</protein>
<accession>A0A6C0D4Y5</accession>
<reference evidence="1" key="1">
    <citation type="journal article" date="2020" name="Nature">
        <title>Giant virus diversity and host interactions through global metagenomics.</title>
        <authorList>
            <person name="Schulz F."/>
            <person name="Roux S."/>
            <person name="Paez-Espino D."/>
            <person name="Jungbluth S."/>
            <person name="Walsh D.A."/>
            <person name="Denef V.J."/>
            <person name="McMahon K.D."/>
            <person name="Konstantinidis K.T."/>
            <person name="Eloe-Fadrosh E.A."/>
            <person name="Kyrpides N.C."/>
            <person name="Woyke T."/>
        </authorList>
    </citation>
    <scope>NUCLEOTIDE SEQUENCE</scope>
    <source>
        <strain evidence="1">GVMAG-M-3300023174-116</strain>
    </source>
</reference>
<proteinExistence type="predicted"/>
<dbReference type="EMBL" id="MN739535">
    <property type="protein sequence ID" value="QHT11611.1"/>
    <property type="molecule type" value="Genomic_DNA"/>
</dbReference>
<dbReference type="AlphaFoldDB" id="A0A6C0D4Y5"/>
<evidence type="ECO:0000313" key="1">
    <source>
        <dbReference type="EMBL" id="QHT11611.1"/>
    </source>
</evidence>
<sequence>MLKLALLFLEIQKASFFSMPLNTPKTQVHLHLERFNDDFNLYHIGISFKNNNSLLRYDYRPFCEPNKCDFKTINNDVNTISVNSNGAVASNKQLTFIDKLYRFYIPENVPNKTIYWGETSKSLEEVEQFEKTLPKKYILGINDCRHYVNRISLWALNKRTPIWSLEKLWNITHTQTNLS</sequence>